<evidence type="ECO:0000313" key="1">
    <source>
        <dbReference type="EMBL" id="KAK1870166.1"/>
    </source>
</evidence>
<evidence type="ECO:0000313" key="2">
    <source>
        <dbReference type="Proteomes" id="UP000798662"/>
    </source>
</evidence>
<organism evidence="1 2">
    <name type="scientific">Pyropia yezoensis</name>
    <name type="common">Susabi-nori</name>
    <name type="synonym">Porphyra yezoensis</name>
    <dbReference type="NCBI Taxonomy" id="2788"/>
    <lineage>
        <taxon>Eukaryota</taxon>
        <taxon>Rhodophyta</taxon>
        <taxon>Bangiophyceae</taxon>
        <taxon>Bangiales</taxon>
        <taxon>Bangiaceae</taxon>
        <taxon>Pyropia</taxon>
    </lineage>
</organism>
<dbReference type="EMBL" id="CM020620">
    <property type="protein sequence ID" value="KAK1870166.1"/>
    <property type="molecule type" value="Genomic_DNA"/>
</dbReference>
<reference evidence="1" key="1">
    <citation type="submission" date="2019-11" db="EMBL/GenBank/DDBJ databases">
        <title>Nori genome reveals adaptations in red seaweeds to the harsh intertidal environment.</title>
        <authorList>
            <person name="Wang D."/>
            <person name="Mao Y."/>
        </authorList>
    </citation>
    <scope>NUCLEOTIDE SEQUENCE</scope>
    <source>
        <tissue evidence="1">Gametophyte</tissue>
    </source>
</reference>
<sequence length="830" mass="85812">MVRGVGGATAPYGGRCARRTCASSAPTLRQRGHKAAAPGPSQRRTVCTFHTTGLHSRRVSTLPPSTSPPSLQKRRHPLPLSLHPTPSAHLTPMQPAVSMQSRRWSAMERPLGHWVPGSASATVSAVPPLWGAGSMPTVAAGEAAPVTSPSTLSPMTMTPTLTPSGSASTIGSTTTGGLTLPRLPPLHWGRRHPAAPLPAASEGRLSQPPQVASTSSGAPALALPRPILTLPPLGRVGGGVGLGGGMQPLSPLSSLPTTPVGVIGGASRAPQLPPLRPVLPSMTRTVEGMSTTKDGTSRSGDDRLVAGKRPRTLGPPLEQPRRQKATESTRRPSEPARPPQPSGHRQGSNPKPTTERPTKKSRVAYQVPAPPPPRFERAPTRKASEAVLASPCVAPAIQHSEMSSCADPPSPPPPPKAGAPLTPLDPFPQELARAARDAELAVHKCALAGSWGQFSGLPLSRGMRDDARQQSTAAAVTAKAMTPPVPRDVGDAGFPPNEEVDLMHLADSLSTVLPAERATILSAAAQQLGAIRAAYAAYCGAAALEELSQRAYRFVPPAEVAGRRRWITERFAAARRRVLGKYAAYARVGRFFLGNAAAAPSSPGLSGAGSSSTGGGAMGATGRKARPKGGVRRGGLDARVAGRLKCWLLDHIEHPYASRAEKQALSALTGLTVLQISNYLINARVRVVSPLTADLMGSTGGPDEEGDDSDGNKGTSDTTDGEEAPDRAARGDPERVDGSRSGSTADDACGGAGPSVGTGAARRSRRSAPASATSPTSGPDARFVDEHSRLLLRLFTSSLASARPCLPPKSSGAAVTLPSGIWTPGVPRHC</sequence>
<name>A0ACC3CIQ9_PYRYE</name>
<accession>A0ACC3CIQ9</accession>
<keyword evidence="2" id="KW-1185">Reference proteome</keyword>
<proteinExistence type="predicted"/>
<gene>
    <name evidence="1" type="ORF">I4F81_012628</name>
</gene>
<dbReference type="Proteomes" id="UP000798662">
    <property type="component" value="Chromosome 3"/>
</dbReference>
<comment type="caution">
    <text evidence="1">The sequence shown here is derived from an EMBL/GenBank/DDBJ whole genome shotgun (WGS) entry which is preliminary data.</text>
</comment>
<protein>
    <submittedName>
        <fullName evidence="1">Uncharacterized protein</fullName>
    </submittedName>
</protein>